<reference evidence="1" key="1">
    <citation type="submission" date="2017-05" db="UniProtKB">
        <authorList>
            <consortium name="EnsemblMetazoa"/>
        </authorList>
    </citation>
    <scope>IDENTIFICATION</scope>
</reference>
<dbReference type="AlphaFoldDB" id="A0A1X7TYF0"/>
<protein>
    <submittedName>
        <fullName evidence="1">Uncharacterized protein</fullName>
    </submittedName>
</protein>
<accession>A0A1X7TYF0</accession>
<evidence type="ECO:0000313" key="1">
    <source>
        <dbReference type="EnsemblMetazoa" id="Aqu2.1.20135_001"/>
    </source>
</evidence>
<name>A0A1X7TYF0_AMPQE</name>
<dbReference type="eggNOG" id="ENOG502SY63">
    <property type="taxonomic scope" value="Eukaryota"/>
</dbReference>
<sequence>MLPMSVCNAFVRERIILTVSFHRYRIDCAEFFEPVPFNESSPSPGDHVKIYRFSVYDLSRNEVIIRYFLERTKDTIYNHVLSYSKGSDRGQVQVYGSMCPNYWEIRRSIMKRIENDIK</sequence>
<dbReference type="EnsemblMetazoa" id="Aqu2.1.20135_001">
    <property type="protein sequence ID" value="Aqu2.1.20135_001"/>
    <property type="gene ID" value="Aqu2.1.20135"/>
</dbReference>
<dbReference type="InParanoid" id="A0A1X7TYF0"/>
<organism evidence="1">
    <name type="scientific">Amphimedon queenslandica</name>
    <name type="common">Sponge</name>
    <dbReference type="NCBI Taxonomy" id="400682"/>
    <lineage>
        <taxon>Eukaryota</taxon>
        <taxon>Metazoa</taxon>
        <taxon>Porifera</taxon>
        <taxon>Demospongiae</taxon>
        <taxon>Heteroscleromorpha</taxon>
        <taxon>Haplosclerida</taxon>
        <taxon>Niphatidae</taxon>
        <taxon>Amphimedon</taxon>
    </lineage>
</organism>
<proteinExistence type="predicted"/>